<dbReference type="Gene3D" id="1.10.10.10">
    <property type="entry name" value="Winged helix-like DNA-binding domain superfamily/Winged helix DNA-binding domain"/>
    <property type="match status" value="1"/>
</dbReference>
<dbReference type="Pfam" id="PF13191">
    <property type="entry name" value="AAA_16"/>
    <property type="match status" value="1"/>
</dbReference>
<dbReference type="SUPFAM" id="SSF52540">
    <property type="entry name" value="P-loop containing nucleoside triphosphate hydrolases"/>
    <property type="match status" value="1"/>
</dbReference>
<dbReference type="InterPro" id="IPR016032">
    <property type="entry name" value="Sig_transdc_resp-reg_C-effctor"/>
</dbReference>
<dbReference type="PRINTS" id="PR00038">
    <property type="entry name" value="HTHLUXR"/>
</dbReference>
<dbReference type="GO" id="GO:0003677">
    <property type="term" value="F:DNA binding"/>
    <property type="evidence" value="ECO:0007669"/>
    <property type="project" value="InterPro"/>
</dbReference>
<proteinExistence type="predicted"/>
<dbReference type="SMART" id="SM00421">
    <property type="entry name" value="HTH_LUXR"/>
    <property type="match status" value="1"/>
</dbReference>
<dbReference type="PROSITE" id="PS50043">
    <property type="entry name" value="HTH_LUXR_2"/>
    <property type="match status" value="1"/>
</dbReference>
<evidence type="ECO:0000256" key="2">
    <source>
        <dbReference type="ARBA" id="ARBA00022840"/>
    </source>
</evidence>
<dbReference type="InterPro" id="IPR000792">
    <property type="entry name" value="Tscrpt_reg_LuxR_C"/>
</dbReference>
<dbReference type="PROSITE" id="PS00622">
    <property type="entry name" value="HTH_LUXR_1"/>
    <property type="match status" value="1"/>
</dbReference>
<evidence type="ECO:0000259" key="3">
    <source>
        <dbReference type="PROSITE" id="PS50043"/>
    </source>
</evidence>
<dbReference type="AlphaFoldDB" id="A0A919TGZ2"/>
<dbReference type="PANTHER" id="PTHR16305:SF35">
    <property type="entry name" value="TRANSCRIPTIONAL ACTIVATOR DOMAIN"/>
    <property type="match status" value="1"/>
</dbReference>
<evidence type="ECO:0000256" key="1">
    <source>
        <dbReference type="ARBA" id="ARBA00022741"/>
    </source>
</evidence>
<dbReference type="CDD" id="cd06170">
    <property type="entry name" value="LuxR_C_like"/>
    <property type="match status" value="1"/>
</dbReference>
<keyword evidence="5" id="KW-1185">Reference proteome</keyword>
<keyword evidence="2" id="KW-0067">ATP-binding</keyword>
<sequence>MYRTSVILGRDTELAELTTFLAADGGGALVVRGDAGVGKSVLLDAAATGNGRRVLRAVGTEAESGLAYAGLHQILYPLLPHASSLDPATRTTFDTIFGRGSAEPPSVLALGVAVLDLLALAAGTRPLLLVVDDAHWLDPHSVELGTFIARRLGGHPVRLLAAVRSEFASGWDAAGLPSLPVPPLAAPAAKRLLETVAPGLGEAARAEVLREADGNPLALVELPRAANRGGGAMPFARRLFGARIDALSPSSRSALLRAALDSGSRYRLDGVADAVTSGLITGDLRFRHPLVRSALLGTVTPNERRAAHRDLSRLYELDAERYATHLAAATVDPDEEVAEALEHAANSASERGGAASAVAMLTRAAELSPSASERTRRIEEAAFVAAQAALLDQAGELHTAAGAQSPGAVLTAAYTALYRDGDVRMAHRRVAVALAGDADAGTRERLLGLLLAISLFAGDAERWHVTEGVFEGAGDLSRLYRDVFGDIARTGQGAAERVREAFGQVGEGQPWDVMRLGVAAYYTDCLGEHRALVRRVADREEHGGAVSNAMTLLQLVMLDQMSSGEWDDAVATGRRGLEMTIEHGYALFEHQFYGFSGLISAWRGDLEAARRAADRLDRWARPRGVGYLTDLAEAIGAAAALTAGDYEEAYAYASGLTSPGTFTPYSQLSVRTLLDLVEAAVHTGRVPQALAHAEAAAAQDLPAISGRLAFLTAAVLAMASGTDFDAALSHPDAVRFPFERARVLLAQGMWLRRQRDRVAARTVLAEAAAAFERLGTGPWASRARAELRAAGSGVVAGGAAALTAQEHQIARLAAGGLSNREIGAKLFLSPRTVGAHLYRVFPKLGVSSRASLRDALADN</sequence>
<feature type="domain" description="HTH luxR-type" evidence="3">
    <location>
        <begin position="795"/>
        <end position="859"/>
    </location>
</feature>
<dbReference type="GO" id="GO:0005737">
    <property type="term" value="C:cytoplasm"/>
    <property type="evidence" value="ECO:0007669"/>
    <property type="project" value="TreeGrafter"/>
</dbReference>
<comment type="caution">
    <text evidence="4">The sequence shown here is derived from an EMBL/GenBank/DDBJ whole genome shotgun (WGS) entry which is preliminary data.</text>
</comment>
<dbReference type="InterPro" id="IPR027417">
    <property type="entry name" value="P-loop_NTPase"/>
</dbReference>
<protein>
    <submittedName>
        <fullName evidence="4">LuxR family transcriptional regulator</fullName>
    </submittedName>
</protein>
<evidence type="ECO:0000313" key="5">
    <source>
        <dbReference type="Proteomes" id="UP000677082"/>
    </source>
</evidence>
<dbReference type="InterPro" id="IPR036388">
    <property type="entry name" value="WH-like_DNA-bd_sf"/>
</dbReference>
<dbReference type="SUPFAM" id="SSF46894">
    <property type="entry name" value="C-terminal effector domain of the bipartite response regulators"/>
    <property type="match status" value="1"/>
</dbReference>
<accession>A0A919TGZ2</accession>
<gene>
    <name evidence="4" type="ORF">Ato02nite_067700</name>
</gene>
<evidence type="ECO:0000313" key="4">
    <source>
        <dbReference type="EMBL" id="GIM94977.1"/>
    </source>
</evidence>
<dbReference type="Proteomes" id="UP000677082">
    <property type="component" value="Unassembled WGS sequence"/>
</dbReference>
<dbReference type="GO" id="GO:0004016">
    <property type="term" value="F:adenylate cyclase activity"/>
    <property type="evidence" value="ECO:0007669"/>
    <property type="project" value="TreeGrafter"/>
</dbReference>
<name>A0A919TGZ2_9ACTN</name>
<dbReference type="GO" id="GO:0005524">
    <property type="term" value="F:ATP binding"/>
    <property type="evidence" value="ECO:0007669"/>
    <property type="project" value="UniProtKB-KW"/>
</dbReference>
<organism evidence="4 5">
    <name type="scientific">Paractinoplanes toevensis</name>
    <dbReference type="NCBI Taxonomy" id="571911"/>
    <lineage>
        <taxon>Bacteria</taxon>
        <taxon>Bacillati</taxon>
        <taxon>Actinomycetota</taxon>
        <taxon>Actinomycetes</taxon>
        <taxon>Micromonosporales</taxon>
        <taxon>Micromonosporaceae</taxon>
        <taxon>Paractinoplanes</taxon>
    </lineage>
</organism>
<dbReference type="GO" id="GO:0006355">
    <property type="term" value="P:regulation of DNA-templated transcription"/>
    <property type="evidence" value="ECO:0007669"/>
    <property type="project" value="InterPro"/>
</dbReference>
<keyword evidence="1" id="KW-0547">Nucleotide-binding</keyword>
<dbReference type="InterPro" id="IPR041664">
    <property type="entry name" value="AAA_16"/>
</dbReference>
<dbReference type="PANTHER" id="PTHR16305">
    <property type="entry name" value="TESTICULAR SOLUBLE ADENYLYL CYCLASE"/>
    <property type="match status" value="1"/>
</dbReference>
<reference evidence="4 5" key="1">
    <citation type="submission" date="2021-03" db="EMBL/GenBank/DDBJ databases">
        <title>Whole genome shotgun sequence of Actinoplanes toevensis NBRC 105298.</title>
        <authorList>
            <person name="Komaki H."/>
            <person name="Tamura T."/>
        </authorList>
    </citation>
    <scope>NUCLEOTIDE SEQUENCE [LARGE SCALE GENOMIC DNA]</scope>
    <source>
        <strain evidence="4 5">NBRC 105298</strain>
    </source>
</reference>
<dbReference type="EMBL" id="BOQN01000087">
    <property type="protein sequence ID" value="GIM94977.1"/>
    <property type="molecule type" value="Genomic_DNA"/>
</dbReference>
<dbReference type="Pfam" id="PF00196">
    <property type="entry name" value="GerE"/>
    <property type="match status" value="1"/>
</dbReference>